<dbReference type="PANTHER" id="PTHR23420:SF0">
    <property type="entry name" value="ADENOSYLHOMOCYSTEINASE"/>
    <property type="match status" value="1"/>
</dbReference>
<protein>
    <recommendedName>
        <fullName evidence="6">Adenosylhomocysteinase</fullName>
        <ecNumber evidence="6">3.13.2.1</ecNumber>
    </recommendedName>
    <alternativeName>
        <fullName evidence="6">S-adenosyl-L-homocysteine hydrolase</fullName>
        <shortName evidence="6">AdoHcyase</shortName>
    </alternativeName>
</protein>
<dbReference type="RefSeq" id="WP_182042328.1">
    <property type="nucleotide sequence ID" value="NZ_JACDZE010000001.1"/>
</dbReference>
<evidence type="ECO:0000256" key="1">
    <source>
        <dbReference type="ARBA" id="ARBA00007122"/>
    </source>
</evidence>
<evidence type="ECO:0000313" key="13">
    <source>
        <dbReference type="Proteomes" id="UP000552241"/>
    </source>
</evidence>
<comment type="pathway">
    <text evidence="6 9">Amino-acid biosynthesis; L-homocysteine biosynthesis; L-homocysteine from S-adenosyl-L-homocysteine: step 1/1.</text>
</comment>
<feature type="binding site" evidence="8">
    <location>
        <begin position="227"/>
        <end position="232"/>
    </location>
    <ligand>
        <name>NAD(+)</name>
        <dbReference type="ChEBI" id="CHEBI:57540"/>
    </ligand>
</feature>
<dbReference type="SMART" id="SM00996">
    <property type="entry name" value="AdoHcyase"/>
    <property type="match status" value="1"/>
</dbReference>
<evidence type="ECO:0000256" key="2">
    <source>
        <dbReference type="ARBA" id="ARBA00022490"/>
    </source>
</evidence>
<comment type="catalytic activity">
    <reaction evidence="6 9">
        <text>S-adenosyl-L-homocysteine + H2O = L-homocysteine + adenosine</text>
        <dbReference type="Rhea" id="RHEA:21708"/>
        <dbReference type="ChEBI" id="CHEBI:15377"/>
        <dbReference type="ChEBI" id="CHEBI:16335"/>
        <dbReference type="ChEBI" id="CHEBI:57856"/>
        <dbReference type="ChEBI" id="CHEBI:58199"/>
        <dbReference type="EC" id="3.13.2.1"/>
    </reaction>
</comment>
<evidence type="ECO:0000256" key="3">
    <source>
        <dbReference type="ARBA" id="ARBA00022563"/>
    </source>
</evidence>
<feature type="binding site" evidence="6 8">
    <location>
        <position position="248"/>
    </location>
    <ligand>
        <name>NAD(+)</name>
        <dbReference type="ChEBI" id="CHEBI:57540"/>
    </ligand>
</feature>
<dbReference type="InterPro" id="IPR036291">
    <property type="entry name" value="NAD(P)-bd_dom_sf"/>
</dbReference>
<evidence type="ECO:0000256" key="6">
    <source>
        <dbReference type="HAMAP-Rule" id="MF_00563"/>
    </source>
</evidence>
<evidence type="ECO:0000256" key="7">
    <source>
        <dbReference type="PIRSR" id="PIRSR001109-1"/>
    </source>
</evidence>
<dbReference type="Gene3D" id="3.40.50.720">
    <property type="entry name" value="NAD(P)-binding Rossmann-like Domain"/>
    <property type="match status" value="1"/>
</dbReference>
<comment type="caution">
    <text evidence="12">The sequence shown here is derived from an EMBL/GenBank/DDBJ whole genome shotgun (WGS) entry which is preliminary data.</text>
</comment>
<proteinExistence type="inferred from homology"/>
<feature type="binding site" evidence="6">
    <location>
        <position position="196"/>
    </location>
    <ligand>
        <name>NAD(+)</name>
        <dbReference type="ChEBI" id="CHEBI:57540"/>
    </ligand>
</feature>
<evidence type="ECO:0000256" key="5">
    <source>
        <dbReference type="ARBA" id="ARBA00023027"/>
    </source>
</evidence>
<dbReference type="InterPro" id="IPR020082">
    <property type="entry name" value="S-Ado-L-homoCys_hydrolase_CS"/>
</dbReference>
<feature type="binding site" evidence="6 7">
    <location>
        <position position="195"/>
    </location>
    <ligand>
        <name>substrate</name>
    </ligand>
</feature>
<dbReference type="GO" id="GO:0033353">
    <property type="term" value="P:S-adenosylmethionine cycle"/>
    <property type="evidence" value="ECO:0007669"/>
    <property type="project" value="TreeGrafter"/>
</dbReference>
<feature type="binding site" evidence="6 8">
    <location>
        <position position="351"/>
    </location>
    <ligand>
        <name>NAD(+)</name>
        <dbReference type="ChEBI" id="CHEBI:57540"/>
    </ligand>
</feature>
<dbReference type="UniPathway" id="UPA00314">
    <property type="reaction ID" value="UER00076"/>
</dbReference>
<comment type="function">
    <text evidence="6">May play a key role in the regulation of the intracellular concentration of adenosylhomocysteine.</text>
</comment>
<comment type="subcellular location">
    <subcellularLocation>
        <location evidence="6">Cytoplasm</location>
    </subcellularLocation>
</comment>
<accession>A0A838ZLV3</accession>
<dbReference type="HAMAP" id="MF_00563">
    <property type="entry name" value="AdoHcyase"/>
    <property type="match status" value="1"/>
</dbReference>
<feature type="binding site" evidence="6">
    <location>
        <begin position="225"/>
        <end position="230"/>
    </location>
    <ligand>
        <name>NAD(+)</name>
        <dbReference type="ChEBI" id="CHEBI:57540"/>
    </ligand>
</feature>
<dbReference type="GO" id="GO:0006730">
    <property type="term" value="P:one-carbon metabolic process"/>
    <property type="evidence" value="ECO:0007669"/>
    <property type="project" value="UniProtKB-UniRule"/>
</dbReference>
<feature type="domain" description="S-adenosyl-L-homocysteine hydrolase NAD binding" evidence="11">
    <location>
        <begin position="196"/>
        <end position="357"/>
    </location>
</feature>
<gene>
    <name evidence="6" type="primary">ahcY</name>
    <name evidence="12" type="ORF">HU137_03025</name>
</gene>
<dbReference type="Proteomes" id="UP000552241">
    <property type="component" value="Unassembled WGS sequence"/>
</dbReference>
<dbReference type="Pfam" id="PF00670">
    <property type="entry name" value="AdoHcyase_NAD"/>
    <property type="match status" value="1"/>
</dbReference>
<dbReference type="SMART" id="SM00997">
    <property type="entry name" value="AdoHcyase_NAD"/>
    <property type="match status" value="1"/>
</dbReference>
<dbReference type="NCBIfam" id="NF004005">
    <property type="entry name" value="PRK05476.2-3"/>
    <property type="match status" value="1"/>
</dbReference>
<evidence type="ECO:0000256" key="8">
    <source>
        <dbReference type="PIRSR" id="PIRSR001109-2"/>
    </source>
</evidence>
<feature type="binding site" evidence="6 7">
    <location>
        <position position="161"/>
    </location>
    <ligand>
        <name>substrate</name>
    </ligand>
</feature>
<feature type="binding site" evidence="6">
    <location>
        <position position="283"/>
    </location>
    <ligand>
        <name>NAD(+)</name>
        <dbReference type="ChEBI" id="CHEBI:57540"/>
    </ligand>
</feature>
<keyword evidence="2 6" id="KW-0963">Cytoplasm</keyword>
<organism evidence="12 13">
    <name type="scientific">Moheibacter lacus</name>
    <dbReference type="NCBI Taxonomy" id="2745851"/>
    <lineage>
        <taxon>Bacteria</taxon>
        <taxon>Pseudomonadati</taxon>
        <taxon>Bacteroidota</taxon>
        <taxon>Flavobacteriia</taxon>
        <taxon>Flavobacteriales</taxon>
        <taxon>Weeksellaceae</taxon>
        <taxon>Moheibacter</taxon>
    </lineage>
</organism>
<evidence type="ECO:0000313" key="12">
    <source>
        <dbReference type="EMBL" id="MBA5628740.1"/>
    </source>
</evidence>
<name>A0A838ZLV3_9FLAO</name>
<dbReference type="GO" id="GO:0005829">
    <property type="term" value="C:cytosol"/>
    <property type="evidence" value="ECO:0007669"/>
    <property type="project" value="TreeGrafter"/>
</dbReference>
<dbReference type="CDD" id="cd00401">
    <property type="entry name" value="SAHH"/>
    <property type="match status" value="1"/>
</dbReference>
<dbReference type="Gene3D" id="3.40.50.1480">
    <property type="entry name" value="Adenosylhomocysteinase-like"/>
    <property type="match status" value="1"/>
</dbReference>
<keyword evidence="5 6" id="KW-0520">NAD</keyword>
<feature type="binding site" evidence="6 8">
    <location>
        <begin position="162"/>
        <end position="164"/>
    </location>
    <ligand>
        <name>NAD(+)</name>
        <dbReference type="ChEBI" id="CHEBI:57540"/>
    </ligand>
</feature>
<dbReference type="InterPro" id="IPR000043">
    <property type="entry name" value="Adenosylhomocysteinase-like"/>
</dbReference>
<dbReference type="InterPro" id="IPR042172">
    <property type="entry name" value="Adenosylhomocyst_ase-like_sf"/>
</dbReference>
<dbReference type="SUPFAM" id="SSF52283">
    <property type="entry name" value="Formate/glycerate dehydrogenase catalytic domain-like"/>
    <property type="match status" value="1"/>
</dbReference>
<feature type="binding site" evidence="6 8">
    <location>
        <begin position="304"/>
        <end position="306"/>
    </location>
    <ligand>
        <name>NAD(+)</name>
        <dbReference type="ChEBI" id="CHEBI:57540"/>
    </ligand>
</feature>
<keyword evidence="4 6" id="KW-0378">Hydrolase</keyword>
<feature type="binding site" evidence="6 7">
    <location>
        <position position="136"/>
    </location>
    <ligand>
        <name>substrate</name>
    </ligand>
</feature>
<dbReference type="GO" id="GO:0004013">
    <property type="term" value="F:adenosylhomocysteinase activity"/>
    <property type="evidence" value="ECO:0007669"/>
    <property type="project" value="UniProtKB-UniRule"/>
</dbReference>
<reference evidence="12 13" key="1">
    <citation type="submission" date="2020-07" db="EMBL/GenBank/DDBJ databases">
        <title>Moheibacter lacus sp. nov., a member of the family Flavobacteriaceae isolated from freshwater lake sediment.</title>
        <authorList>
            <person name="Liu Y."/>
        </authorList>
    </citation>
    <scope>NUCLEOTIDE SEQUENCE [LARGE SCALE GENOMIC DNA]</scope>
    <source>
        <strain evidence="12 13">BDHS18</strain>
    </source>
</reference>
<dbReference type="PANTHER" id="PTHR23420">
    <property type="entry name" value="ADENOSYLHOMOCYSTEINASE"/>
    <property type="match status" value="1"/>
</dbReference>
<sequence>MSTQVEYIPYKVKDIALADWGRKEIKLAEAEMPGLMAIREEYGPSQPLKGARIAGCLHMTIQTAVLIETLVALGAEVTWSSCNIFSTQDHAAAAIAAAGIPVYAWKGLNEEEFDWCIEQTLFFGEDRKPLNMILDDGGDLTNMVFDKYPELTAEIKGLSEETTTGVHRLYERMQNGTLVMPAINVNDSVTKSKFDNKYGCRESAVDAVKRATDVMIAGKRVVVCGYGDVGKGTAASFKGAGAIVTVTEIDPICALQAAMEGYEVKKLDSVVDNADIIITTTGNFNIVQGKHFEKMKDKTIVCNIGHFDNEIDMAWLNNKFGATKYEVKPQVDVYNVNGNEIIILAEGRLVNLGCATGHPSFVMSNSFSNQTLAQIELWNHSDKYENKVYTLPKHLDEKVAALHLAKLGVELETLTPEQAKYIGVEVEGPYKPEYYRY</sequence>
<comment type="cofactor">
    <cofactor evidence="6 8 9">
        <name>NAD(+)</name>
        <dbReference type="ChEBI" id="CHEBI:57540"/>
    </cofactor>
    <text evidence="6 8 9">Binds 1 NAD(+) per subunit.</text>
</comment>
<dbReference type="EC" id="3.13.2.1" evidence="6"/>
<feature type="binding site" evidence="8">
    <location>
        <position position="358"/>
    </location>
    <ligand>
        <name>NAD(+)</name>
        <dbReference type="ChEBI" id="CHEBI:57540"/>
    </ligand>
</feature>
<keyword evidence="3 6" id="KW-0554">One-carbon metabolism</keyword>
<dbReference type="FunFam" id="3.40.50.1480:FF:000004">
    <property type="entry name" value="Adenosylhomocysteinase"/>
    <property type="match status" value="1"/>
</dbReference>
<dbReference type="InterPro" id="IPR015878">
    <property type="entry name" value="Ado_hCys_hydrolase_NAD-bd"/>
</dbReference>
<evidence type="ECO:0000256" key="9">
    <source>
        <dbReference type="RuleBase" id="RU000548"/>
    </source>
</evidence>
<keyword evidence="13" id="KW-1185">Reference proteome</keyword>
<evidence type="ECO:0000256" key="4">
    <source>
        <dbReference type="ARBA" id="ARBA00022801"/>
    </source>
</evidence>
<dbReference type="NCBIfam" id="TIGR00936">
    <property type="entry name" value="ahcY"/>
    <property type="match status" value="1"/>
</dbReference>
<dbReference type="AlphaFoldDB" id="A0A838ZLV3"/>
<evidence type="ECO:0000256" key="10">
    <source>
        <dbReference type="RuleBase" id="RU004166"/>
    </source>
</evidence>
<comment type="similarity">
    <text evidence="1 6 10">Belongs to the adenosylhomocysteinase family.</text>
</comment>
<dbReference type="Pfam" id="PF05221">
    <property type="entry name" value="AdoHcyase"/>
    <property type="match status" value="2"/>
</dbReference>
<evidence type="ECO:0000259" key="11">
    <source>
        <dbReference type="SMART" id="SM00997"/>
    </source>
</evidence>
<feature type="binding site" evidence="6 7">
    <location>
        <position position="60"/>
    </location>
    <ligand>
        <name>substrate</name>
    </ligand>
</feature>
<dbReference type="SUPFAM" id="SSF51735">
    <property type="entry name" value="NAD(P)-binding Rossmann-fold domains"/>
    <property type="match status" value="1"/>
</dbReference>
<dbReference type="FunFam" id="3.40.50.720:FF:000004">
    <property type="entry name" value="Adenosylhomocysteinase"/>
    <property type="match status" value="1"/>
</dbReference>
<dbReference type="PROSITE" id="PS00739">
    <property type="entry name" value="ADOHCYASE_2"/>
    <property type="match status" value="1"/>
</dbReference>
<dbReference type="EMBL" id="JACDZE010000001">
    <property type="protein sequence ID" value="MBA5628740.1"/>
    <property type="molecule type" value="Genomic_DNA"/>
</dbReference>
<dbReference type="GO" id="GO:0071269">
    <property type="term" value="P:L-homocysteine biosynthetic process"/>
    <property type="evidence" value="ECO:0007669"/>
    <property type="project" value="UniProtKB-UniRule"/>
</dbReference>
<feature type="binding site" evidence="6 7">
    <location>
        <position position="191"/>
    </location>
    <ligand>
        <name>substrate</name>
    </ligand>
</feature>
<dbReference type="PROSITE" id="PS00738">
    <property type="entry name" value="ADOHCYASE_1"/>
    <property type="match status" value="1"/>
</dbReference>
<dbReference type="PIRSF" id="PIRSF001109">
    <property type="entry name" value="Ad_hcy_hydrolase"/>
    <property type="match status" value="1"/>
</dbReference>